<dbReference type="PANTHER" id="PTHR33365">
    <property type="entry name" value="YALI0B05434P"/>
    <property type="match status" value="1"/>
</dbReference>
<proteinExistence type="inferred from homology"/>
<protein>
    <submittedName>
        <fullName evidence="4">Phenylalanine aminomutase (L-beta-phenylalanine forming)</fullName>
    </submittedName>
</protein>
<evidence type="ECO:0000256" key="2">
    <source>
        <dbReference type="SAM" id="MobiDB-lite"/>
    </source>
</evidence>
<name>A0A8H8UI61_9HELO</name>
<sequence>MRPSSTYEKFRDVTDAESSVESEDGDALLSGNPQKAIQASKFILRAFQLALLVSLICNAMFIFHVAFKQKREYDSVDQESPLTDFVELRTDILKPILELEESLYDPVWNSPQMSNELGIVALDQDFIKEKNLPQAMRYPWDESKNIYVISFHHSIHCLRYLRQSVLESHTGRNQSIELGHLSHCLNVLREDMFCYPDDTPRYTGRLHSQADSKHPAAGIDQNRKCRDFDKLFEWSNEHSACYTDVGDMDGDPKAYYKKDCI</sequence>
<dbReference type="GO" id="GO:0043386">
    <property type="term" value="P:mycotoxin biosynthetic process"/>
    <property type="evidence" value="ECO:0007669"/>
    <property type="project" value="InterPro"/>
</dbReference>
<evidence type="ECO:0000256" key="1">
    <source>
        <dbReference type="ARBA" id="ARBA00035112"/>
    </source>
</evidence>
<keyword evidence="3" id="KW-0812">Transmembrane</keyword>
<dbReference type="PANTHER" id="PTHR33365:SF6">
    <property type="entry name" value="OXIDASE USTYA"/>
    <property type="match status" value="1"/>
</dbReference>
<dbReference type="OrthoDB" id="3687641at2759"/>
<feature type="transmembrane region" description="Helical" evidence="3">
    <location>
        <begin position="42"/>
        <end position="67"/>
    </location>
</feature>
<reference evidence="4 5" key="1">
    <citation type="submission" date="2018-05" db="EMBL/GenBank/DDBJ databases">
        <title>Genome sequencing and assembly of the regulated plant pathogen Lachnellula willkommii and related sister species for the development of diagnostic species identification markers.</title>
        <authorList>
            <person name="Giroux E."/>
            <person name="Bilodeau G."/>
        </authorList>
    </citation>
    <scope>NUCLEOTIDE SEQUENCE [LARGE SCALE GENOMIC DNA]</scope>
    <source>
        <strain evidence="4 5">CBS 197.66</strain>
    </source>
</reference>
<keyword evidence="5" id="KW-1185">Reference proteome</keyword>
<accession>A0A8H8UI61</accession>
<comment type="caution">
    <text evidence="4">The sequence shown here is derived from an EMBL/GenBank/DDBJ whole genome shotgun (WGS) entry which is preliminary data.</text>
</comment>
<evidence type="ECO:0000313" key="4">
    <source>
        <dbReference type="EMBL" id="TVY44873.1"/>
    </source>
</evidence>
<comment type="similarity">
    <text evidence="1">Belongs to the ustYa family.</text>
</comment>
<dbReference type="Pfam" id="PF11807">
    <property type="entry name" value="UstYa"/>
    <property type="match status" value="1"/>
</dbReference>
<dbReference type="InterPro" id="IPR021765">
    <property type="entry name" value="UstYa-like"/>
</dbReference>
<feature type="non-terminal residue" evidence="4">
    <location>
        <position position="1"/>
    </location>
</feature>
<dbReference type="Proteomes" id="UP000462212">
    <property type="component" value="Unassembled WGS sequence"/>
</dbReference>
<keyword evidence="3" id="KW-1133">Transmembrane helix</keyword>
<evidence type="ECO:0000256" key="3">
    <source>
        <dbReference type="SAM" id="Phobius"/>
    </source>
</evidence>
<keyword evidence="3" id="KW-0472">Membrane</keyword>
<dbReference type="EMBL" id="QGMJ01000026">
    <property type="protein sequence ID" value="TVY44873.1"/>
    <property type="molecule type" value="Genomic_DNA"/>
</dbReference>
<evidence type="ECO:0000313" key="5">
    <source>
        <dbReference type="Proteomes" id="UP000462212"/>
    </source>
</evidence>
<feature type="region of interest" description="Disordered" evidence="2">
    <location>
        <begin position="1"/>
        <end position="27"/>
    </location>
</feature>
<organism evidence="4 5">
    <name type="scientific">Lachnellula subtilissima</name>
    <dbReference type="NCBI Taxonomy" id="602034"/>
    <lineage>
        <taxon>Eukaryota</taxon>
        <taxon>Fungi</taxon>
        <taxon>Dikarya</taxon>
        <taxon>Ascomycota</taxon>
        <taxon>Pezizomycotina</taxon>
        <taxon>Leotiomycetes</taxon>
        <taxon>Helotiales</taxon>
        <taxon>Lachnaceae</taxon>
        <taxon>Lachnellula</taxon>
    </lineage>
</organism>
<dbReference type="AlphaFoldDB" id="A0A8H8UI61"/>
<gene>
    <name evidence="4" type="primary">cctP_1</name>
    <name evidence="4" type="ORF">LSUB1_G001753</name>
</gene>